<feature type="transmembrane region" description="Helical" evidence="5">
    <location>
        <begin position="21"/>
        <end position="47"/>
    </location>
</feature>
<gene>
    <name evidence="7" type="ORF">GCM10011489_17330</name>
</gene>
<evidence type="ECO:0000256" key="2">
    <source>
        <dbReference type="ARBA" id="ARBA00022692"/>
    </source>
</evidence>
<evidence type="ECO:0000256" key="1">
    <source>
        <dbReference type="ARBA" id="ARBA00004651"/>
    </source>
</evidence>
<evidence type="ECO:0000256" key="4">
    <source>
        <dbReference type="ARBA" id="ARBA00023136"/>
    </source>
</evidence>
<feature type="transmembrane region" description="Helical" evidence="5">
    <location>
        <begin position="368"/>
        <end position="391"/>
    </location>
</feature>
<feature type="transmembrane region" description="Helical" evidence="5">
    <location>
        <begin position="88"/>
        <end position="107"/>
    </location>
</feature>
<feature type="transmembrane region" description="Helical" evidence="5">
    <location>
        <begin position="341"/>
        <end position="362"/>
    </location>
</feature>
<name>A0A916T5T2_9ACTN</name>
<dbReference type="Gene3D" id="1.20.1720.10">
    <property type="entry name" value="Multidrug resistance protein D"/>
    <property type="match status" value="1"/>
</dbReference>
<dbReference type="InterPro" id="IPR020846">
    <property type="entry name" value="MFS_dom"/>
</dbReference>
<evidence type="ECO:0000313" key="8">
    <source>
        <dbReference type="Proteomes" id="UP000621454"/>
    </source>
</evidence>
<dbReference type="Gene3D" id="1.20.1250.20">
    <property type="entry name" value="MFS general substrate transporter like domains"/>
    <property type="match status" value="1"/>
</dbReference>
<comment type="caution">
    <text evidence="7">The sequence shown here is derived from an EMBL/GenBank/DDBJ whole genome shotgun (WGS) entry which is preliminary data.</text>
</comment>
<sequence length="475" mass="48158">MFAPRPTDTHSMSGDGTGERLLLTALTSTMVLLVLDSSIVGVMLPSIERDMHMSATESSWVVSVYLLTLAVFLPFGGGLADAWGAVRVFRVGMAGFIAASAAVALAPDVEIVIAARAVAGISGALLMPATLSLLTSGIAKARRAGAMAVYTGVGQGFALVGPAVGGLCAQFIGWRWGFLVNVPVGLAGMYLIHLAAPRNLRTPVQTWDVRGMVLLSAGLGMLATALIELPDWGWQSTAFAATVCAGSIALAAFVVLARRTSEPILDIGLFRRMTFATNTIVLAALGFAMTVASVYGAVALQNSLHLRPAAAGLSLLPLVIPLLVATKLIGARYERFGLRRVVVGGSVILAVGLCVAAAGFAAASLVVVSIGMVCAGTGMGAILSPLNAATIATVPDDRSGQASGVMTTCRQLGGVLGLGVFAAVVGTAHGGAATAVGFALTAGVMVLAAVIAAVGLPRCGSQQHSPIQGVRCQSL</sequence>
<keyword evidence="4 5" id="KW-0472">Membrane</keyword>
<evidence type="ECO:0000256" key="3">
    <source>
        <dbReference type="ARBA" id="ARBA00022989"/>
    </source>
</evidence>
<keyword evidence="8" id="KW-1185">Reference proteome</keyword>
<dbReference type="PANTHER" id="PTHR42718:SF48">
    <property type="entry name" value="CONSERVED TWO-DOMAIN MEMBRANE PROTEIN-RELATED"/>
    <property type="match status" value="1"/>
</dbReference>
<dbReference type="GO" id="GO:0022857">
    <property type="term" value="F:transmembrane transporter activity"/>
    <property type="evidence" value="ECO:0007669"/>
    <property type="project" value="InterPro"/>
</dbReference>
<feature type="transmembrane region" description="Helical" evidence="5">
    <location>
        <begin position="113"/>
        <end position="135"/>
    </location>
</feature>
<dbReference type="Proteomes" id="UP000621454">
    <property type="component" value="Unassembled WGS sequence"/>
</dbReference>
<keyword evidence="3 5" id="KW-1133">Transmembrane helix</keyword>
<feature type="transmembrane region" description="Helical" evidence="5">
    <location>
        <begin position="209"/>
        <end position="227"/>
    </location>
</feature>
<feature type="transmembrane region" description="Helical" evidence="5">
    <location>
        <begin position="178"/>
        <end position="197"/>
    </location>
</feature>
<organism evidence="7 8">
    <name type="scientific">Gordonia jinhuaensis</name>
    <dbReference type="NCBI Taxonomy" id="1517702"/>
    <lineage>
        <taxon>Bacteria</taxon>
        <taxon>Bacillati</taxon>
        <taxon>Actinomycetota</taxon>
        <taxon>Actinomycetes</taxon>
        <taxon>Mycobacteriales</taxon>
        <taxon>Gordoniaceae</taxon>
        <taxon>Gordonia</taxon>
    </lineage>
</organism>
<feature type="transmembrane region" description="Helical" evidence="5">
    <location>
        <begin position="278"/>
        <end position="298"/>
    </location>
</feature>
<evidence type="ECO:0000313" key="7">
    <source>
        <dbReference type="EMBL" id="GGB29700.1"/>
    </source>
</evidence>
<dbReference type="RefSeq" id="WP_188586200.1">
    <property type="nucleotide sequence ID" value="NZ_BMGC01000009.1"/>
</dbReference>
<feature type="transmembrane region" description="Helical" evidence="5">
    <location>
        <begin position="59"/>
        <end position="76"/>
    </location>
</feature>
<feature type="transmembrane region" description="Helical" evidence="5">
    <location>
        <begin position="147"/>
        <end position="172"/>
    </location>
</feature>
<dbReference type="InterPro" id="IPR036259">
    <property type="entry name" value="MFS_trans_sf"/>
</dbReference>
<evidence type="ECO:0000259" key="6">
    <source>
        <dbReference type="PROSITE" id="PS50850"/>
    </source>
</evidence>
<reference evidence="7" key="1">
    <citation type="journal article" date="2014" name="Int. J. Syst. Evol. Microbiol.">
        <title>Complete genome sequence of Corynebacterium casei LMG S-19264T (=DSM 44701T), isolated from a smear-ripened cheese.</title>
        <authorList>
            <consortium name="US DOE Joint Genome Institute (JGI-PGF)"/>
            <person name="Walter F."/>
            <person name="Albersmeier A."/>
            <person name="Kalinowski J."/>
            <person name="Ruckert C."/>
        </authorList>
    </citation>
    <scope>NUCLEOTIDE SEQUENCE</scope>
    <source>
        <strain evidence="7">CGMCC 1.12827</strain>
    </source>
</reference>
<feature type="domain" description="Major facilitator superfamily (MFS) profile" evidence="6">
    <location>
        <begin position="22"/>
        <end position="460"/>
    </location>
</feature>
<keyword evidence="2 5" id="KW-0812">Transmembrane</keyword>
<dbReference type="PROSITE" id="PS50850">
    <property type="entry name" value="MFS"/>
    <property type="match status" value="1"/>
</dbReference>
<dbReference type="Pfam" id="PF07690">
    <property type="entry name" value="MFS_1"/>
    <property type="match status" value="1"/>
</dbReference>
<reference evidence="7" key="2">
    <citation type="submission" date="2020-09" db="EMBL/GenBank/DDBJ databases">
        <authorList>
            <person name="Sun Q."/>
            <person name="Zhou Y."/>
        </authorList>
    </citation>
    <scope>NUCLEOTIDE SEQUENCE</scope>
    <source>
        <strain evidence="7">CGMCC 1.12827</strain>
    </source>
</reference>
<feature type="transmembrane region" description="Helical" evidence="5">
    <location>
        <begin position="239"/>
        <end position="257"/>
    </location>
</feature>
<dbReference type="PANTHER" id="PTHR42718">
    <property type="entry name" value="MAJOR FACILITATOR SUPERFAMILY MULTIDRUG TRANSPORTER MFSC"/>
    <property type="match status" value="1"/>
</dbReference>
<dbReference type="AlphaFoldDB" id="A0A916T5T2"/>
<dbReference type="SUPFAM" id="SSF103473">
    <property type="entry name" value="MFS general substrate transporter"/>
    <property type="match status" value="2"/>
</dbReference>
<proteinExistence type="predicted"/>
<feature type="transmembrane region" description="Helical" evidence="5">
    <location>
        <begin position="310"/>
        <end position="329"/>
    </location>
</feature>
<dbReference type="CDD" id="cd17321">
    <property type="entry name" value="MFS_MMR_MDR_like"/>
    <property type="match status" value="1"/>
</dbReference>
<feature type="transmembrane region" description="Helical" evidence="5">
    <location>
        <begin position="435"/>
        <end position="456"/>
    </location>
</feature>
<comment type="subcellular location">
    <subcellularLocation>
        <location evidence="1">Cell membrane</location>
        <topology evidence="1">Multi-pass membrane protein</topology>
    </subcellularLocation>
</comment>
<accession>A0A916T5T2</accession>
<feature type="transmembrane region" description="Helical" evidence="5">
    <location>
        <begin position="412"/>
        <end position="429"/>
    </location>
</feature>
<dbReference type="InterPro" id="IPR011701">
    <property type="entry name" value="MFS"/>
</dbReference>
<protein>
    <submittedName>
        <fullName evidence="7">MFS transporter</fullName>
    </submittedName>
</protein>
<evidence type="ECO:0000256" key="5">
    <source>
        <dbReference type="SAM" id="Phobius"/>
    </source>
</evidence>
<dbReference type="GO" id="GO:0005886">
    <property type="term" value="C:plasma membrane"/>
    <property type="evidence" value="ECO:0007669"/>
    <property type="project" value="UniProtKB-SubCell"/>
</dbReference>
<dbReference type="EMBL" id="BMGC01000009">
    <property type="protein sequence ID" value="GGB29700.1"/>
    <property type="molecule type" value="Genomic_DNA"/>
</dbReference>